<dbReference type="Proteomes" id="UP000319411">
    <property type="component" value="Chromosome"/>
</dbReference>
<reference evidence="1 2" key="1">
    <citation type="submission" date="2018-10" db="EMBL/GenBank/DDBJ databases">
        <title>Genome Sequencing of Pantoea dispersa DSM 32899.</title>
        <authorList>
            <person name="Nawrath M."/>
            <person name="Ottenheim C."/>
            <person name="Wilm A."/>
            <person name="Zimmermann W."/>
            <person name="Wu J.C."/>
        </authorList>
    </citation>
    <scope>NUCLEOTIDE SEQUENCE [LARGE SCALE GENOMIC DNA]</scope>
    <source>
        <strain evidence="1 2">DSM 32899</strain>
    </source>
</reference>
<proteinExistence type="predicted"/>
<dbReference type="RefSeq" id="WP_145889887.1">
    <property type="nucleotide sequence ID" value="NZ_CP032702.1"/>
</dbReference>
<name>A0A518XGK4_9GAMM</name>
<dbReference type="KEGG" id="pdis:D8B20_16250"/>
<organism evidence="1 2">
    <name type="scientific">Candidatus Pantoea soli</name>
    <dbReference type="NCBI Taxonomy" id="3098669"/>
    <lineage>
        <taxon>Bacteria</taxon>
        <taxon>Pseudomonadati</taxon>
        <taxon>Pseudomonadota</taxon>
        <taxon>Gammaproteobacteria</taxon>
        <taxon>Enterobacterales</taxon>
        <taxon>Erwiniaceae</taxon>
        <taxon>Pantoea</taxon>
    </lineage>
</organism>
<evidence type="ECO:0000313" key="2">
    <source>
        <dbReference type="Proteomes" id="UP000319411"/>
    </source>
</evidence>
<accession>A0A518XGK4</accession>
<dbReference type="OrthoDB" id="6537138at2"/>
<dbReference type="EMBL" id="CP032702">
    <property type="protein sequence ID" value="QDY43333.1"/>
    <property type="molecule type" value="Genomic_DNA"/>
</dbReference>
<keyword evidence="2" id="KW-1185">Reference proteome</keyword>
<dbReference type="AlphaFoldDB" id="A0A518XGK4"/>
<sequence>MARFVLFANSLCFDTQQQVLYPMQQPAQRVVLTPLQTAVLYRVLNAGGQLVRNQALHTLFQRVPDEVPFADRLTATIAEINQLAARAQAPGPLVLQVPLIGCVLAGQADVVRLNEAPAVSAAPVNMPEVPAASTAPVNVPEPSAVSTAPVAALPAGTPRRRWPLRAMLIALLCANAALALVARHFFAPAQGDALAYTPYLREGSTQFFIGRDLTPDSFIVQNALRRYHHWQPRLPDGSPAQFVYINPGRTQLFSSAFLCAKPIAQKDNQCLAWSVTAGESPDA</sequence>
<gene>
    <name evidence="1" type="ORF">D8B20_16250</name>
</gene>
<evidence type="ECO:0000313" key="1">
    <source>
        <dbReference type="EMBL" id="QDY43333.1"/>
    </source>
</evidence>
<protein>
    <submittedName>
        <fullName evidence="1">Uncharacterized protein</fullName>
    </submittedName>
</protein>